<evidence type="ECO:0000256" key="1">
    <source>
        <dbReference type="SAM" id="MobiDB-lite"/>
    </source>
</evidence>
<dbReference type="AlphaFoldDB" id="A0AAV5LDY5"/>
<evidence type="ECO:0000313" key="2">
    <source>
        <dbReference type="EMBL" id="GKV35470.1"/>
    </source>
</evidence>
<feature type="region of interest" description="Disordered" evidence="1">
    <location>
        <begin position="1"/>
        <end position="58"/>
    </location>
</feature>
<feature type="compositionally biased region" description="Low complexity" evidence="1">
    <location>
        <begin position="27"/>
        <end position="42"/>
    </location>
</feature>
<sequence>MATCNLLGEGNNGSSCSNGSREISPLTVMTTTVSNSSSGSNPSKRKMLRKRMAPKVAD</sequence>
<dbReference type="Proteomes" id="UP001054252">
    <property type="component" value="Unassembled WGS sequence"/>
</dbReference>
<feature type="compositionally biased region" description="Basic residues" evidence="1">
    <location>
        <begin position="43"/>
        <end position="58"/>
    </location>
</feature>
<accession>A0AAV5LDY5</accession>
<gene>
    <name evidence="2" type="ORF">SLEP1_g43733</name>
</gene>
<feature type="compositionally biased region" description="Low complexity" evidence="1">
    <location>
        <begin position="1"/>
        <end position="20"/>
    </location>
</feature>
<protein>
    <submittedName>
        <fullName evidence="2">Uncharacterized protein</fullName>
    </submittedName>
</protein>
<dbReference type="EMBL" id="BPVZ01000111">
    <property type="protein sequence ID" value="GKV35470.1"/>
    <property type="molecule type" value="Genomic_DNA"/>
</dbReference>
<name>A0AAV5LDY5_9ROSI</name>
<reference evidence="2 3" key="1">
    <citation type="journal article" date="2021" name="Commun. Biol.">
        <title>The genome of Shorea leprosula (Dipterocarpaceae) highlights the ecological relevance of drought in aseasonal tropical rainforests.</title>
        <authorList>
            <person name="Ng K.K.S."/>
            <person name="Kobayashi M.J."/>
            <person name="Fawcett J.A."/>
            <person name="Hatakeyama M."/>
            <person name="Paape T."/>
            <person name="Ng C.H."/>
            <person name="Ang C.C."/>
            <person name="Tnah L.H."/>
            <person name="Lee C.T."/>
            <person name="Nishiyama T."/>
            <person name="Sese J."/>
            <person name="O'Brien M.J."/>
            <person name="Copetti D."/>
            <person name="Mohd Noor M.I."/>
            <person name="Ong R.C."/>
            <person name="Putra M."/>
            <person name="Sireger I.Z."/>
            <person name="Indrioko S."/>
            <person name="Kosugi Y."/>
            <person name="Izuno A."/>
            <person name="Isagi Y."/>
            <person name="Lee S.L."/>
            <person name="Shimizu K.K."/>
        </authorList>
    </citation>
    <scope>NUCLEOTIDE SEQUENCE [LARGE SCALE GENOMIC DNA]</scope>
    <source>
        <strain evidence="2">214</strain>
    </source>
</reference>
<keyword evidence="3" id="KW-1185">Reference proteome</keyword>
<organism evidence="2 3">
    <name type="scientific">Rubroshorea leprosula</name>
    <dbReference type="NCBI Taxonomy" id="152421"/>
    <lineage>
        <taxon>Eukaryota</taxon>
        <taxon>Viridiplantae</taxon>
        <taxon>Streptophyta</taxon>
        <taxon>Embryophyta</taxon>
        <taxon>Tracheophyta</taxon>
        <taxon>Spermatophyta</taxon>
        <taxon>Magnoliopsida</taxon>
        <taxon>eudicotyledons</taxon>
        <taxon>Gunneridae</taxon>
        <taxon>Pentapetalae</taxon>
        <taxon>rosids</taxon>
        <taxon>malvids</taxon>
        <taxon>Malvales</taxon>
        <taxon>Dipterocarpaceae</taxon>
        <taxon>Rubroshorea</taxon>
    </lineage>
</organism>
<proteinExistence type="predicted"/>
<comment type="caution">
    <text evidence="2">The sequence shown here is derived from an EMBL/GenBank/DDBJ whole genome shotgun (WGS) entry which is preliminary data.</text>
</comment>
<evidence type="ECO:0000313" key="3">
    <source>
        <dbReference type="Proteomes" id="UP001054252"/>
    </source>
</evidence>